<accession>A0A9P5TSJ6</accession>
<protein>
    <submittedName>
        <fullName evidence="2">Uncharacterized protein</fullName>
    </submittedName>
</protein>
<comment type="caution">
    <text evidence="2">The sequence shown here is derived from an EMBL/GenBank/DDBJ whole genome shotgun (WGS) entry which is preliminary data.</text>
</comment>
<dbReference type="OrthoDB" id="3256306at2759"/>
<keyword evidence="1" id="KW-0732">Signal</keyword>
<evidence type="ECO:0000256" key="1">
    <source>
        <dbReference type="SAM" id="SignalP"/>
    </source>
</evidence>
<keyword evidence="3" id="KW-1185">Reference proteome</keyword>
<feature type="signal peptide" evidence="1">
    <location>
        <begin position="1"/>
        <end position="23"/>
    </location>
</feature>
<dbReference type="EMBL" id="JADNYJ010000006">
    <property type="protein sequence ID" value="KAF8910635.1"/>
    <property type="molecule type" value="Genomic_DNA"/>
</dbReference>
<dbReference type="Proteomes" id="UP000724874">
    <property type="component" value="Unassembled WGS sequence"/>
</dbReference>
<proteinExistence type="predicted"/>
<organism evidence="2 3">
    <name type="scientific">Gymnopilus junonius</name>
    <name type="common">Spectacular rustgill mushroom</name>
    <name type="synonym">Gymnopilus spectabilis subsp. junonius</name>
    <dbReference type="NCBI Taxonomy" id="109634"/>
    <lineage>
        <taxon>Eukaryota</taxon>
        <taxon>Fungi</taxon>
        <taxon>Dikarya</taxon>
        <taxon>Basidiomycota</taxon>
        <taxon>Agaricomycotina</taxon>
        <taxon>Agaricomycetes</taxon>
        <taxon>Agaricomycetidae</taxon>
        <taxon>Agaricales</taxon>
        <taxon>Agaricineae</taxon>
        <taxon>Hymenogastraceae</taxon>
        <taxon>Gymnopilus</taxon>
    </lineage>
</organism>
<dbReference type="AlphaFoldDB" id="A0A9P5TSJ6"/>
<sequence length="308" mass="33087">MLMSHKIFLKFALLMVHIFAGVANPIGTRASEDLVQTPAGLFPISNVHAVPLGARVHQTPTAVQVIAANGTVIHSAPITLNPAVIPLQKPGNLSSSSRRALRSGYVVYTDWENIDPSPISFFATSWTVPPTPATYDGQLLYWFNGLVPNSYDGILQPVLQFGFSPAGGGPYYSLASWYLINSNVYHTNITPVQPGQGLAGYMTLEQTSMSGSTTTYDWQSTFVGFPATTLSATTTQVLNGAYEVLEIYTTQTTSDLPTGSTAFEHINIVTQNEQNPIILWNAVSDTSDGISMSVISSSSIDGAVKVTY</sequence>
<evidence type="ECO:0000313" key="3">
    <source>
        <dbReference type="Proteomes" id="UP000724874"/>
    </source>
</evidence>
<evidence type="ECO:0000313" key="2">
    <source>
        <dbReference type="EMBL" id="KAF8910635.1"/>
    </source>
</evidence>
<gene>
    <name evidence="2" type="ORF">CPB84DRAFT_1233725</name>
</gene>
<name>A0A9P5TSJ6_GYMJU</name>
<reference evidence="2" key="1">
    <citation type="submission" date="2020-11" db="EMBL/GenBank/DDBJ databases">
        <authorList>
            <consortium name="DOE Joint Genome Institute"/>
            <person name="Ahrendt S."/>
            <person name="Riley R."/>
            <person name="Andreopoulos W."/>
            <person name="LaButti K."/>
            <person name="Pangilinan J."/>
            <person name="Ruiz-duenas F.J."/>
            <person name="Barrasa J.M."/>
            <person name="Sanchez-Garcia M."/>
            <person name="Camarero S."/>
            <person name="Miyauchi S."/>
            <person name="Serrano A."/>
            <person name="Linde D."/>
            <person name="Babiker R."/>
            <person name="Drula E."/>
            <person name="Ayuso-Fernandez I."/>
            <person name="Pacheco R."/>
            <person name="Padilla G."/>
            <person name="Ferreira P."/>
            <person name="Barriuso J."/>
            <person name="Kellner H."/>
            <person name="Castanera R."/>
            <person name="Alfaro M."/>
            <person name="Ramirez L."/>
            <person name="Pisabarro A.G."/>
            <person name="Kuo A."/>
            <person name="Tritt A."/>
            <person name="Lipzen A."/>
            <person name="He G."/>
            <person name="Yan M."/>
            <person name="Ng V."/>
            <person name="Cullen D."/>
            <person name="Martin F."/>
            <person name="Rosso M.-N."/>
            <person name="Henrissat B."/>
            <person name="Hibbett D."/>
            <person name="Martinez A.T."/>
            <person name="Grigoriev I.V."/>
        </authorList>
    </citation>
    <scope>NUCLEOTIDE SEQUENCE</scope>
    <source>
        <strain evidence="2">AH 44721</strain>
    </source>
</reference>
<feature type="chain" id="PRO_5040445506" evidence="1">
    <location>
        <begin position="24"/>
        <end position="308"/>
    </location>
</feature>